<reference evidence="3 4" key="1">
    <citation type="submission" date="2018-09" db="EMBL/GenBank/DDBJ databases">
        <title>Genomic Encyclopedia of Archaeal and Bacterial Type Strains, Phase II (KMG-II): from individual species to whole genera.</title>
        <authorList>
            <person name="Goeker M."/>
        </authorList>
    </citation>
    <scope>NUCLEOTIDE SEQUENCE [LARGE SCALE GENOMIC DNA]</scope>
    <source>
        <strain evidence="3 4">DSM 11458</strain>
    </source>
</reference>
<evidence type="ECO:0000313" key="3">
    <source>
        <dbReference type="EMBL" id="RKE95540.1"/>
    </source>
</evidence>
<name>A0A420DMW5_9RHOB</name>
<organism evidence="3 4">
    <name type="scientific">Sulfitobacter guttiformis</name>
    <dbReference type="NCBI Taxonomy" id="74349"/>
    <lineage>
        <taxon>Bacteria</taxon>
        <taxon>Pseudomonadati</taxon>
        <taxon>Pseudomonadota</taxon>
        <taxon>Alphaproteobacteria</taxon>
        <taxon>Rhodobacterales</taxon>
        <taxon>Roseobacteraceae</taxon>
        <taxon>Sulfitobacter</taxon>
    </lineage>
</organism>
<dbReference type="SMART" id="SM00422">
    <property type="entry name" value="HTH_MERR"/>
    <property type="match status" value="1"/>
</dbReference>
<evidence type="ECO:0000259" key="2">
    <source>
        <dbReference type="PROSITE" id="PS50937"/>
    </source>
</evidence>
<dbReference type="PROSITE" id="PS50937">
    <property type="entry name" value="HTH_MERR_2"/>
    <property type="match status" value="1"/>
</dbReference>
<dbReference type="SUPFAM" id="SSF46955">
    <property type="entry name" value="Putative DNA-binding domain"/>
    <property type="match status" value="1"/>
</dbReference>
<gene>
    <name evidence="3" type="ORF">C8N30_0075</name>
</gene>
<dbReference type="STRING" id="1443111.Z949_2029"/>
<feature type="domain" description="HTH merR-type" evidence="2">
    <location>
        <begin position="10"/>
        <end position="78"/>
    </location>
</feature>
<comment type="caution">
    <text evidence="3">The sequence shown here is derived from an EMBL/GenBank/DDBJ whole genome shotgun (WGS) entry which is preliminary data.</text>
</comment>
<feature type="compositionally biased region" description="Basic and acidic residues" evidence="1">
    <location>
        <begin position="126"/>
        <end position="144"/>
    </location>
</feature>
<feature type="region of interest" description="Disordered" evidence="1">
    <location>
        <begin position="123"/>
        <end position="393"/>
    </location>
</feature>
<feature type="compositionally biased region" description="Low complexity" evidence="1">
    <location>
        <begin position="182"/>
        <end position="194"/>
    </location>
</feature>
<dbReference type="Pfam" id="PF13411">
    <property type="entry name" value="MerR_1"/>
    <property type="match status" value="1"/>
</dbReference>
<keyword evidence="4" id="KW-1185">Reference proteome</keyword>
<evidence type="ECO:0000313" key="4">
    <source>
        <dbReference type="Proteomes" id="UP000284407"/>
    </source>
</evidence>
<keyword evidence="3" id="KW-0238">DNA-binding</keyword>
<sequence length="442" mass="47125">MPKSPDAFRTISEVADWLGIQAHVLRFWESKFTQVKPIKRAGGRRYYRPVDMQLLGGIRKLLHDDGLTIKGVQKILREEGMSFVAALSEPLDDADAESYVSAPAAPPPRARKAPEPEQAVVLPFEMPKESQRPAEKAKIDKETKAMPSPVAPPEQDSSAEGSPQHDDTHVGETTDASELMRTSTDTPADAGSSDADSKDAVDAPEPEPAVDTAPVAEEQTVDAAVAEKAAPALEEEAATKTWENEEAEQSEPSQDSDAASKSEIAAKVEPEIETGTTDDENTAAEDPEDAAPSESVETAELMSVKTEIAPLPSFLRKPVDEPAASSKDTSDDDGDPAPDQSAEPSAPSKTPEPEPTKLEDSEVAATEDAQPIEAPRPKARDIGMPDITPEGEIPAQPAALSYASRMRQVDPATAQKLQPLVSQLAALRDRMAARTGGAHPKS</sequence>
<dbReference type="Proteomes" id="UP000284407">
    <property type="component" value="Unassembled WGS sequence"/>
</dbReference>
<dbReference type="Gene3D" id="1.10.1660.10">
    <property type="match status" value="1"/>
</dbReference>
<dbReference type="InterPro" id="IPR000551">
    <property type="entry name" value="MerR-type_HTH_dom"/>
</dbReference>
<feature type="compositionally biased region" description="Low complexity" evidence="1">
    <location>
        <begin position="223"/>
        <end position="232"/>
    </location>
</feature>
<dbReference type="RefSeq" id="WP_025062502.1">
    <property type="nucleotide sequence ID" value="NZ_RAQK01000001.1"/>
</dbReference>
<proteinExistence type="predicted"/>
<feature type="compositionally biased region" description="Basic and acidic residues" evidence="1">
    <location>
        <begin position="351"/>
        <end position="360"/>
    </location>
</feature>
<feature type="compositionally biased region" description="Basic and acidic residues" evidence="1">
    <location>
        <begin position="163"/>
        <end position="172"/>
    </location>
</feature>
<feature type="compositionally biased region" description="Acidic residues" evidence="1">
    <location>
        <begin position="276"/>
        <end position="291"/>
    </location>
</feature>
<dbReference type="EMBL" id="RAQK01000001">
    <property type="protein sequence ID" value="RKE95540.1"/>
    <property type="molecule type" value="Genomic_DNA"/>
</dbReference>
<dbReference type="GO" id="GO:0006355">
    <property type="term" value="P:regulation of DNA-templated transcription"/>
    <property type="evidence" value="ECO:0007669"/>
    <property type="project" value="InterPro"/>
</dbReference>
<protein>
    <submittedName>
        <fullName evidence="3">DNA-binding transcriptional MerR regulator</fullName>
    </submittedName>
</protein>
<evidence type="ECO:0000256" key="1">
    <source>
        <dbReference type="SAM" id="MobiDB-lite"/>
    </source>
</evidence>
<accession>A0A420DMW5</accession>
<dbReference type="CDD" id="cd04765">
    <property type="entry name" value="HTH_MlrA-like_sg2"/>
    <property type="match status" value="1"/>
</dbReference>
<dbReference type="GO" id="GO:0003677">
    <property type="term" value="F:DNA binding"/>
    <property type="evidence" value="ECO:0007669"/>
    <property type="project" value="UniProtKB-KW"/>
</dbReference>
<dbReference type="AlphaFoldDB" id="A0A420DMW5"/>
<feature type="compositionally biased region" description="Basic and acidic residues" evidence="1">
    <location>
        <begin position="258"/>
        <end position="270"/>
    </location>
</feature>
<dbReference type="InterPro" id="IPR009061">
    <property type="entry name" value="DNA-bd_dom_put_sf"/>
</dbReference>